<dbReference type="AlphaFoldDB" id="A0A251JL41"/>
<dbReference type="Pfam" id="PF05033">
    <property type="entry name" value="Pre-SET"/>
    <property type="match status" value="1"/>
</dbReference>
<reference evidence="11 12" key="1">
    <citation type="submission" date="2016-02" db="EMBL/GenBank/DDBJ databases">
        <title>WGS assembly of Manihot esculenta.</title>
        <authorList>
            <person name="Bredeson J.V."/>
            <person name="Prochnik S.E."/>
            <person name="Lyons J.B."/>
            <person name="Schmutz J."/>
            <person name="Grimwood J."/>
            <person name="Vrebalov J."/>
            <person name="Bart R.S."/>
            <person name="Amuge T."/>
            <person name="Ferguson M.E."/>
            <person name="Green R."/>
            <person name="Putnam N."/>
            <person name="Stites J."/>
            <person name="Rounsley S."/>
            <person name="Rokhsar D.S."/>
        </authorList>
    </citation>
    <scope>NUCLEOTIDE SEQUENCE [LARGE SCALE GENOMIC DNA]</scope>
    <source>
        <strain evidence="12">cv. AM560-2</strain>
        <tissue evidence="11">Leaf</tissue>
    </source>
</reference>
<dbReference type="Pfam" id="PF00856">
    <property type="entry name" value="SET"/>
    <property type="match status" value="1"/>
</dbReference>
<feature type="domain" description="Pre-SET" evidence="10">
    <location>
        <begin position="567"/>
        <end position="670"/>
    </location>
</feature>
<dbReference type="Gramene" id="Manes.12G036100.11.v8.1">
    <property type="protein sequence ID" value="Manes.12G036100.11.v8.1.CDS"/>
    <property type="gene ID" value="Manes.12G036100.v8.1"/>
</dbReference>
<keyword evidence="4" id="KW-0808">Transferase</keyword>
<dbReference type="Pfam" id="PF10440">
    <property type="entry name" value="WIYLD"/>
    <property type="match status" value="1"/>
</dbReference>
<sequence length="846" mass="95798">MAPNPRVLKAFRAMKAIGINEDKVKPVLKKLLKLYDKNWELIEEENYRVLADAIFDDDDSKVSEEKENANGEEFADEAEVHDEPERPLKRLRLRSQEGQPSSSLNISNSMGDGTSLRKPKLEDEEIPDKNSLQRSPDMMKLQSGPVSTQSHTRNMGKQPASPIHFGAQGSPNPSMDRSLPSDLQSPQVWHSYKGKEPLLLQVAPTEKRPIVDRPCHAVRFKDTESVPIPKQKVHDSHALIKPKDEPYTDDFPPDDLPRYEVPIAVIRPAFPDSLSKGDNSIRSSLKGKRNDQEPLASNFVAEEDRGDSIPASSNNARTNSELAAVLEESPANLEIASSSLGEVKISLSCNSMLGRPNFHMPSQDELLKSMQEKCLRSYKIIDPNFSVLKMLKDMCECFLELATDSSHETQERLMNVTTSVDALKKSPVYSALGVGGSNCIPLNISNSSIDIHCFSQFGRPQFPGQIQPLSVDAHCLNVSVESNGGVELRGPESHQLVVVPQHQLTPEELRLLYDFNDITKGEEIVEISWLNEINNECPPHFVYIPHNLVYQNAYLRFTLSQIKVEDCCSSCIGDCLSSTTVCVCARETGHKFAYTSEGLVREDFLEDCIYMTRDPQRQCLLYCKVCPLESAKNDEILEPCKGHLKRAYIKECWSKCACHKRCGNRIVQRGIRCKLQVFFTSEGKGWGLRTLEKLPKGTFVCEYVGEILTNKELHERNIKRRRGINNERHTYPVLLDAYWCLKGALKEEEALCLDPTFYGNVARFINHRCLDANLIEIPVKVETPDHHYYHLAFFTAREVNALEELTWDYGIDFDDNDNPMEVFRCLCGSKFCRNMKRPNRSKSSLR</sequence>
<dbReference type="InterPro" id="IPR046341">
    <property type="entry name" value="SET_dom_sf"/>
</dbReference>
<dbReference type="Gramene" id="Manes.12G036100.4.v8.1">
    <property type="protein sequence ID" value="Manes.12G036100.4.v8.1.CDS"/>
    <property type="gene ID" value="Manes.12G036100.v8.1"/>
</dbReference>
<evidence type="ECO:0000256" key="4">
    <source>
        <dbReference type="ARBA" id="ARBA00022679"/>
    </source>
</evidence>
<dbReference type="EMBL" id="CM004398">
    <property type="protein sequence ID" value="OAY34647.1"/>
    <property type="molecule type" value="Genomic_DNA"/>
</dbReference>
<evidence type="ECO:0000256" key="3">
    <source>
        <dbReference type="ARBA" id="ARBA00022454"/>
    </source>
</evidence>
<feature type="region of interest" description="Disordered" evidence="8">
    <location>
        <begin position="59"/>
        <end position="184"/>
    </location>
</feature>
<evidence type="ECO:0000259" key="9">
    <source>
        <dbReference type="PROSITE" id="PS50280"/>
    </source>
</evidence>
<feature type="domain" description="SET" evidence="9">
    <location>
        <begin position="673"/>
        <end position="810"/>
    </location>
</feature>
<keyword evidence="3" id="KW-0158">Chromosome</keyword>
<evidence type="ECO:0000256" key="1">
    <source>
        <dbReference type="ARBA" id="ARBA00004123"/>
    </source>
</evidence>
<proteinExistence type="predicted"/>
<dbReference type="PANTHER" id="PTHR46450">
    <property type="entry name" value="INACTIVE HISTONE-LYSINE N-METHYLTRANSFERASE SUVR1-RELATED"/>
    <property type="match status" value="1"/>
</dbReference>
<evidence type="ECO:0000256" key="5">
    <source>
        <dbReference type="ARBA" id="ARBA00022723"/>
    </source>
</evidence>
<dbReference type="GO" id="GO:0008270">
    <property type="term" value="F:zinc ion binding"/>
    <property type="evidence" value="ECO:0007669"/>
    <property type="project" value="InterPro"/>
</dbReference>
<dbReference type="Gramene" id="Manes.12G036100.6.v8.1">
    <property type="protein sequence ID" value="Manes.12G036100.6.v8.1.CDS"/>
    <property type="gene ID" value="Manes.12G036100.v8.1"/>
</dbReference>
<dbReference type="GO" id="GO:0042054">
    <property type="term" value="F:histone methyltransferase activity"/>
    <property type="evidence" value="ECO:0007669"/>
    <property type="project" value="InterPro"/>
</dbReference>
<evidence type="ECO:0000313" key="12">
    <source>
        <dbReference type="Proteomes" id="UP000091857"/>
    </source>
</evidence>
<dbReference type="CDD" id="cd10538">
    <property type="entry name" value="SET_SETDB-like"/>
    <property type="match status" value="1"/>
</dbReference>
<dbReference type="PROSITE" id="PS50867">
    <property type="entry name" value="PRE_SET"/>
    <property type="match status" value="1"/>
</dbReference>
<dbReference type="Gramene" id="Manes.12G036100.12.v8.1">
    <property type="protein sequence ID" value="Manes.12G036100.12.v8.1.CDS"/>
    <property type="gene ID" value="Manes.12G036100.v8.1"/>
</dbReference>
<evidence type="ECO:0000313" key="11">
    <source>
        <dbReference type="EMBL" id="OAY34648.1"/>
    </source>
</evidence>
<dbReference type="EMBL" id="CM004398">
    <property type="protein sequence ID" value="OAY34648.1"/>
    <property type="molecule type" value="Genomic_DNA"/>
</dbReference>
<evidence type="ECO:0000256" key="8">
    <source>
        <dbReference type="SAM" id="MobiDB-lite"/>
    </source>
</evidence>
<evidence type="ECO:0008006" key="13">
    <source>
        <dbReference type="Google" id="ProtNLM"/>
    </source>
</evidence>
<evidence type="ECO:0000256" key="2">
    <source>
        <dbReference type="ARBA" id="ARBA00004286"/>
    </source>
</evidence>
<dbReference type="GO" id="GO:0005694">
    <property type="term" value="C:chromosome"/>
    <property type="evidence" value="ECO:0007669"/>
    <property type="project" value="UniProtKB-SubCell"/>
</dbReference>
<name>A0A251JL41_MANES</name>
<feature type="region of interest" description="Disordered" evidence="8">
    <location>
        <begin position="275"/>
        <end position="316"/>
    </location>
</feature>
<dbReference type="EMBL" id="CM004398">
    <property type="protein sequence ID" value="OAY34646.1"/>
    <property type="molecule type" value="Genomic_DNA"/>
</dbReference>
<dbReference type="InterPro" id="IPR025776">
    <property type="entry name" value="SUVR4/1/2"/>
</dbReference>
<dbReference type="PROSITE" id="PS50280">
    <property type="entry name" value="SET"/>
    <property type="match status" value="1"/>
</dbReference>
<dbReference type="InterPro" id="IPR043017">
    <property type="entry name" value="WIYLD_dom_sf"/>
</dbReference>
<dbReference type="SMART" id="SM00317">
    <property type="entry name" value="SET"/>
    <property type="match status" value="1"/>
</dbReference>
<dbReference type="PANTHER" id="PTHR46450:SF1">
    <property type="entry name" value="INACTIVE HISTONE-LYSINE N-METHYLTRANSFERASE SUVR1-RELATED"/>
    <property type="match status" value="1"/>
</dbReference>
<dbReference type="InterPro" id="IPR007728">
    <property type="entry name" value="Pre-SET_dom"/>
</dbReference>
<dbReference type="FunFam" id="2.170.270.10:FF:000046">
    <property type="entry name" value="SET-domain containing protein lysine methyltransferase family protein"/>
    <property type="match status" value="1"/>
</dbReference>
<keyword evidence="5" id="KW-0479">Metal-binding</keyword>
<dbReference type="STRING" id="3983.A0A251JL41"/>
<dbReference type="Proteomes" id="UP000091857">
    <property type="component" value="Chromosome 12"/>
</dbReference>
<gene>
    <name evidence="11" type="ORF">MANES_12G036100</name>
</gene>
<dbReference type="InterPro" id="IPR018848">
    <property type="entry name" value="WIYLD_domain"/>
</dbReference>
<evidence type="ECO:0000256" key="6">
    <source>
        <dbReference type="ARBA" id="ARBA00022833"/>
    </source>
</evidence>
<evidence type="ECO:0000259" key="10">
    <source>
        <dbReference type="PROSITE" id="PS50867"/>
    </source>
</evidence>
<comment type="subcellular location">
    <subcellularLocation>
        <location evidence="2">Chromosome</location>
    </subcellularLocation>
    <subcellularLocation>
        <location evidence="1">Nucleus</location>
    </subcellularLocation>
</comment>
<feature type="compositionally biased region" description="Basic and acidic residues" evidence="8">
    <location>
        <begin position="60"/>
        <end position="69"/>
    </location>
</feature>
<keyword evidence="12" id="KW-1185">Reference proteome</keyword>
<organism evidence="11 12">
    <name type="scientific">Manihot esculenta</name>
    <name type="common">Cassava</name>
    <name type="synonym">Jatropha manihot</name>
    <dbReference type="NCBI Taxonomy" id="3983"/>
    <lineage>
        <taxon>Eukaryota</taxon>
        <taxon>Viridiplantae</taxon>
        <taxon>Streptophyta</taxon>
        <taxon>Embryophyta</taxon>
        <taxon>Tracheophyta</taxon>
        <taxon>Spermatophyta</taxon>
        <taxon>Magnoliopsida</taxon>
        <taxon>eudicotyledons</taxon>
        <taxon>Gunneridae</taxon>
        <taxon>Pentapetalae</taxon>
        <taxon>rosids</taxon>
        <taxon>fabids</taxon>
        <taxon>Malpighiales</taxon>
        <taxon>Euphorbiaceae</taxon>
        <taxon>Crotonoideae</taxon>
        <taxon>Manihoteae</taxon>
        <taxon>Manihot</taxon>
    </lineage>
</organism>
<dbReference type="GO" id="GO:0005634">
    <property type="term" value="C:nucleus"/>
    <property type="evidence" value="ECO:0007669"/>
    <property type="project" value="UniProtKB-SubCell"/>
</dbReference>
<dbReference type="SUPFAM" id="SSF82199">
    <property type="entry name" value="SET domain"/>
    <property type="match status" value="1"/>
</dbReference>
<dbReference type="Gene3D" id="2.170.270.10">
    <property type="entry name" value="SET domain"/>
    <property type="match status" value="1"/>
</dbReference>
<protein>
    <recommendedName>
        <fullName evidence="13">SET domain-containing protein</fullName>
    </recommendedName>
</protein>
<evidence type="ECO:0000256" key="7">
    <source>
        <dbReference type="ARBA" id="ARBA00023242"/>
    </source>
</evidence>
<keyword evidence="7" id="KW-0539">Nucleus</keyword>
<accession>A0A251JL41</accession>
<feature type="compositionally biased region" description="Polar residues" evidence="8">
    <location>
        <begin position="169"/>
        <end position="184"/>
    </location>
</feature>
<dbReference type="SMART" id="SM00468">
    <property type="entry name" value="PreSET"/>
    <property type="match status" value="1"/>
</dbReference>
<feature type="compositionally biased region" description="Polar residues" evidence="8">
    <location>
        <begin position="144"/>
        <end position="155"/>
    </location>
</feature>
<dbReference type="PROSITE" id="PS51580">
    <property type="entry name" value="SAM_MT43_3"/>
    <property type="match status" value="1"/>
</dbReference>
<feature type="compositionally biased region" description="Polar residues" evidence="8">
    <location>
        <begin position="96"/>
        <end position="112"/>
    </location>
</feature>
<dbReference type="InterPro" id="IPR001214">
    <property type="entry name" value="SET_dom"/>
</dbReference>
<dbReference type="OrthoDB" id="308383at2759"/>
<dbReference type="Gene3D" id="1.10.8.850">
    <property type="entry name" value="Histone-lysine N methyltransferase , C-terminal domain-like"/>
    <property type="match status" value="1"/>
</dbReference>
<keyword evidence="6" id="KW-0862">Zinc</keyword>